<evidence type="ECO:0000256" key="3">
    <source>
        <dbReference type="ARBA" id="ARBA00006206"/>
    </source>
</evidence>
<keyword evidence="6" id="KW-0413">Isomerase</keyword>
<feature type="binding site" evidence="8">
    <location>
        <position position="253"/>
    </location>
    <ligand>
        <name>beta-D-galactose</name>
        <dbReference type="ChEBI" id="CHEBI:27667"/>
    </ligand>
</feature>
<comment type="caution">
    <text evidence="10">The sequence shown here is derived from an EMBL/GenBank/DDBJ whole genome shotgun (WGS) entry which is preliminary data.</text>
</comment>
<dbReference type="InterPro" id="IPR011013">
    <property type="entry name" value="Gal_mutarotase_sf_dom"/>
</dbReference>
<comment type="pathway">
    <text evidence="2">Carbohydrate metabolism; hexose metabolism.</text>
</comment>
<dbReference type="GO" id="GO:0033499">
    <property type="term" value="P:galactose catabolic process via UDP-galactose, Leloir pathway"/>
    <property type="evidence" value="ECO:0007669"/>
    <property type="project" value="TreeGrafter"/>
</dbReference>
<reference evidence="10" key="1">
    <citation type="submission" date="2020-10" db="EMBL/GenBank/DDBJ databases">
        <authorList>
            <person name="Gilroy R."/>
        </authorList>
    </citation>
    <scope>NUCLEOTIDE SEQUENCE</scope>
    <source>
        <strain evidence="10">G3-4614</strain>
    </source>
</reference>
<dbReference type="CDD" id="cd09019">
    <property type="entry name" value="galactose_mutarotase_like"/>
    <property type="match status" value="1"/>
</dbReference>
<evidence type="ECO:0000256" key="2">
    <source>
        <dbReference type="ARBA" id="ARBA00005028"/>
    </source>
</evidence>
<dbReference type="GO" id="GO:0030246">
    <property type="term" value="F:carbohydrate binding"/>
    <property type="evidence" value="ECO:0007669"/>
    <property type="project" value="InterPro"/>
</dbReference>
<dbReference type="PANTHER" id="PTHR10091">
    <property type="entry name" value="ALDOSE-1-EPIMERASE"/>
    <property type="match status" value="1"/>
</dbReference>
<evidence type="ECO:0000256" key="7">
    <source>
        <dbReference type="ARBA" id="ARBA00023277"/>
    </source>
</evidence>
<dbReference type="SUPFAM" id="SSF74650">
    <property type="entry name" value="Galactose mutarotase-like"/>
    <property type="match status" value="1"/>
</dbReference>
<dbReference type="PIRSF" id="PIRSF005096">
    <property type="entry name" value="GALM"/>
    <property type="match status" value="1"/>
</dbReference>
<dbReference type="InterPro" id="IPR014718">
    <property type="entry name" value="GH-type_carb-bd"/>
</dbReference>
<evidence type="ECO:0000256" key="4">
    <source>
        <dbReference type="ARBA" id="ARBA00011245"/>
    </source>
</evidence>
<comment type="similarity">
    <text evidence="3">Belongs to the aldose epimerase family.</text>
</comment>
<dbReference type="AlphaFoldDB" id="A0A9D9E236"/>
<gene>
    <name evidence="10" type="ORF">IAC54_04435</name>
</gene>
<keyword evidence="5" id="KW-0106">Calcium</keyword>
<comment type="cofactor">
    <cofactor evidence="1">
        <name>Ca(2+)</name>
        <dbReference type="ChEBI" id="CHEBI:29108"/>
    </cofactor>
</comment>
<name>A0A9D9E236_9BACT</name>
<evidence type="ECO:0000313" key="11">
    <source>
        <dbReference type="Proteomes" id="UP000823636"/>
    </source>
</evidence>
<dbReference type="InterPro" id="IPR015443">
    <property type="entry name" value="Aldose_1-epimerase"/>
</dbReference>
<evidence type="ECO:0000256" key="1">
    <source>
        <dbReference type="ARBA" id="ARBA00001913"/>
    </source>
</evidence>
<feature type="binding site" evidence="9">
    <location>
        <begin position="84"/>
        <end position="85"/>
    </location>
    <ligand>
        <name>beta-D-galactose</name>
        <dbReference type="ChEBI" id="CHEBI:27667"/>
    </ligand>
</feature>
<evidence type="ECO:0000256" key="6">
    <source>
        <dbReference type="ARBA" id="ARBA00023235"/>
    </source>
</evidence>
<comment type="subunit">
    <text evidence="4">Monomer.</text>
</comment>
<dbReference type="InterPro" id="IPR008183">
    <property type="entry name" value="Aldose_1/G6P_1-epimerase"/>
</dbReference>
<evidence type="ECO:0000256" key="5">
    <source>
        <dbReference type="ARBA" id="ARBA00022837"/>
    </source>
</evidence>
<dbReference type="Pfam" id="PF01263">
    <property type="entry name" value="Aldose_epim"/>
    <property type="match status" value="1"/>
</dbReference>
<dbReference type="Proteomes" id="UP000823636">
    <property type="component" value="Unassembled WGS sequence"/>
</dbReference>
<dbReference type="Gene3D" id="2.70.98.10">
    <property type="match status" value="1"/>
</dbReference>
<dbReference type="InterPro" id="IPR047215">
    <property type="entry name" value="Galactose_mutarotase-like"/>
</dbReference>
<sequence>MTLSGLQESAFDAEVSGKKVALYVLTNKNGAEICITNYGGIVVSLMVPDAKGEMRDVVLGHNSIAEYLNSPEPYLGALIGRYGNRIGKCRFNIDGKTYQVASANPDCALHGGKIGYNSVVWDARQTDKSTLQLTYLSPDGESGFPGNLFIKVEYKLTDKNAMSITYEAFTDKPTVINPTHHSFFNLNGDGCGEITNHIVTINAKYFTPMDDKSVPTGEIRPVSGTPMDFRKPFEVGARIDDNYRQLIYGRGYDHNYVLTKRYPGEYSFAAKAYSPASGIGMTVETTEPGVQLYTGNWLNGFEGKQGRKYTA</sequence>
<protein>
    <submittedName>
        <fullName evidence="10">Galactose mutarotase</fullName>
    </submittedName>
</protein>
<dbReference type="GO" id="GO:0005737">
    <property type="term" value="C:cytoplasm"/>
    <property type="evidence" value="ECO:0007669"/>
    <property type="project" value="TreeGrafter"/>
</dbReference>
<dbReference type="GO" id="GO:0004034">
    <property type="term" value="F:aldose 1-epimerase activity"/>
    <property type="evidence" value="ECO:0007669"/>
    <property type="project" value="TreeGrafter"/>
</dbReference>
<feature type="non-terminal residue" evidence="10">
    <location>
        <position position="311"/>
    </location>
</feature>
<evidence type="ECO:0000313" key="10">
    <source>
        <dbReference type="EMBL" id="MBO8438129.1"/>
    </source>
</evidence>
<dbReference type="NCBIfam" id="NF008277">
    <property type="entry name" value="PRK11055.1"/>
    <property type="match status" value="1"/>
</dbReference>
<evidence type="ECO:0000256" key="9">
    <source>
        <dbReference type="PIRSR" id="PIRSR005096-3"/>
    </source>
</evidence>
<reference evidence="10" key="2">
    <citation type="journal article" date="2021" name="PeerJ">
        <title>Extensive microbial diversity within the chicken gut microbiome revealed by metagenomics and culture.</title>
        <authorList>
            <person name="Gilroy R."/>
            <person name="Ravi A."/>
            <person name="Getino M."/>
            <person name="Pursley I."/>
            <person name="Horton D.L."/>
            <person name="Alikhan N.F."/>
            <person name="Baker D."/>
            <person name="Gharbi K."/>
            <person name="Hall N."/>
            <person name="Watson M."/>
            <person name="Adriaenssens E.M."/>
            <person name="Foster-Nyarko E."/>
            <person name="Jarju S."/>
            <person name="Secka A."/>
            <person name="Antonio M."/>
            <person name="Oren A."/>
            <person name="Chaudhuri R.R."/>
            <person name="La Ragione R."/>
            <person name="Hildebrand F."/>
            <person name="Pallen M.J."/>
        </authorList>
    </citation>
    <scope>NUCLEOTIDE SEQUENCE</scope>
    <source>
        <strain evidence="10">G3-4614</strain>
    </source>
</reference>
<dbReference type="PANTHER" id="PTHR10091:SF0">
    <property type="entry name" value="GALACTOSE MUTAROTASE"/>
    <property type="match status" value="1"/>
</dbReference>
<dbReference type="GO" id="GO:0006006">
    <property type="term" value="P:glucose metabolic process"/>
    <property type="evidence" value="ECO:0007669"/>
    <property type="project" value="TreeGrafter"/>
</dbReference>
<accession>A0A9D9E236</accession>
<organism evidence="10 11">
    <name type="scientific">Candidatus Caccoplasma merdipullorum</name>
    <dbReference type="NCBI Taxonomy" id="2840718"/>
    <lineage>
        <taxon>Bacteria</taxon>
        <taxon>Pseudomonadati</taxon>
        <taxon>Bacteroidota</taxon>
        <taxon>Bacteroidia</taxon>
        <taxon>Bacteroidales</taxon>
        <taxon>Bacteroidaceae</taxon>
        <taxon>Bacteroidaceae incertae sedis</taxon>
        <taxon>Candidatus Caccoplasma</taxon>
    </lineage>
</organism>
<proteinExistence type="inferred from homology"/>
<evidence type="ECO:0000256" key="8">
    <source>
        <dbReference type="PIRSR" id="PIRSR005096-2"/>
    </source>
</evidence>
<dbReference type="EMBL" id="JADIMW010000048">
    <property type="protein sequence ID" value="MBO8438129.1"/>
    <property type="molecule type" value="Genomic_DNA"/>
</dbReference>
<keyword evidence="7" id="KW-0119">Carbohydrate metabolism</keyword>